<evidence type="ECO:0000256" key="2">
    <source>
        <dbReference type="ARBA" id="ARBA00022803"/>
    </source>
</evidence>
<accession>A0A815L4X4</accession>
<protein>
    <submittedName>
        <fullName evidence="4">Uncharacterized protein</fullName>
    </submittedName>
</protein>
<dbReference type="Pfam" id="PF13424">
    <property type="entry name" value="TPR_12"/>
    <property type="match status" value="5"/>
</dbReference>
<feature type="repeat" description="TPR" evidence="3">
    <location>
        <begin position="337"/>
        <end position="370"/>
    </location>
</feature>
<dbReference type="AlphaFoldDB" id="A0A815L4X4"/>
<sequence>MTKDLSKQTADLLWFQLYHDILFQLSYDETAKQEMIDASHFYYRDNIKVLEVIEKFENDYRSEEVFQWYLKKSFPYKIINKALRVKDFHQLYIFRYFMKDLTESFIRAHQQLVETSKELSITYREMRLTKDQIKKFKENEGKLISTNGLLTTNILRSTTLKQALEPTTQIDLVSVLLEIHCDEQNLNSSVIVADNFHSSKSSCDKEQEIIFNSNVTFRVESVRKEEEIWLIKMNASNEGQNIKEKYIKDSHRQIEGLSIEVLFGRLMCDMGLWNQSQYFLEYLLNKSNSNQKDLIIIECSLGEVLQWKGEWNEARKYYDHIYNRIMEGKPKQISNLAFILFNIGELLYLEGKYDEASDYYEQALTVRKENCLFTMIDESCPANYERSSIISYIRRFFRPVVLNFGEFVQIYFRWFWNRWFKGLFGRFLSKYMTNKRELVDKKLTPRRVLEMCQNIQDIGRLQTDGRKRSDNLFIAASLRSFGKIFDRQEKYDEALNCHKQALAMFEDYYESSHIDIAVTYYYMGQVLRHQGNYEKALDFSQRAMSIYTRYYPNGHAYIASTLNSIGHILYYEGKHDESLKIFEQALTMLKKYYPCGHVEVAFNLAGTANAHYQQGKYDQFLTFNEQALEILRKYYFPGHDEIICILSNIGYVKTEQGKYDEALDFYQQTLAMLEKYYPSYHASIANTLNYISNVLRCQSKYDEALCYCQRALTMQESYYPSGHASMASSFSNIAVTLIGQGKYNEAIDFQERALSTVEKHNPANHSSIAVNMNNMGFILNKQEKYDEALNFHQRALKIEKKYCSSQKREIAKILGLIGDIFENLNKPILALDYYQQALAIYKTCLHPWHSNVWSLELNIERLSEELGIQL</sequence>
<keyword evidence="2 3" id="KW-0802">TPR repeat</keyword>
<dbReference type="SUPFAM" id="SSF56399">
    <property type="entry name" value="ADP-ribosylation"/>
    <property type="match status" value="1"/>
</dbReference>
<dbReference type="InterPro" id="IPR019734">
    <property type="entry name" value="TPR_rpt"/>
</dbReference>
<evidence type="ECO:0000313" key="5">
    <source>
        <dbReference type="Proteomes" id="UP000663864"/>
    </source>
</evidence>
<dbReference type="SMART" id="SM00028">
    <property type="entry name" value="TPR"/>
    <property type="match status" value="10"/>
</dbReference>
<dbReference type="PANTHER" id="PTHR45641:SF19">
    <property type="entry name" value="NEPHROCYSTIN-3"/>
    <property type="match status" value="1"/>
</dbReference>
<reference evidence="4" key="1">
    <citation type="submission" date="2021-02" db="EMBL/GenBank/DDBJ databases">
        <authorList>
            <person name="Nowell W R."/>
        </authorList>
    </citation>
    <scope>NUCLEOTIDE SEQUENCE</scope>
</reference>
<dbReference type="Gene3D" id="3.90.176.10">
    <property type="entry name" value="Toxin ADP-ribosyltransferase, Chain A, domain 1"/>
    <property type="match status" value="1"/>
</dbReference>
<evidence type="ECO:0000256" key="1">
    <source>
        <dbReference type="ARBA" id="ARBA00022737"/>
    </source>
</evidence>
<feature type="repeat" description="TPR" evidence="3">
    <location>
        <begin position="559"/>
        <end position="592"/>
    </location>
</feature>
<dbReference type="PANTHER" id="PTHR45641">
    <property type="entry name" value="TETRATRICOPEPTIDE REPEAT PROTEIN (AFU_ORTHOLOGUE AFUA_6G03870)"/>
    <property type="match status" value="1"/>
</dbReference>
<comment type="caution">
    <text evidence="4">The sequence shown here is derived from an EMBL/GenBank/DDBJ whole genome shotgun (WGS) entry which is preliminary data.</text>
</comment>
<feature type="repeat" description="TPR" evidence="3">
    <location>
        <begin position="475"/>
        <end position="508"/>
    </location>
</feature>
<proteinExistence type="predicted"/>
<dbReference type="Gene3D" id="1.25.40.10">
    <property type="entry name" value="Tetratricopeptide repeat domain"/>
    <property type="match status" value="4"/>
</dbReference>
<gene>
    <name evidence="4" type="ORF">ZHD862_LOCUS33309</name>
</gene>
<dbReference type="SUPFAM" id="SSF48452">
    <property type="entry name" value="TPR-like"/>
    <property type="match status" value="2"/>
</dbReference>
<evidence type="ECO:0000256" key="3">
    <source>
        <dbReference type="PROSITE-ProRule" id="PRU00339"/>
    </source>
</evidence>
<evidence type="ECO:0000313" key="4">
    <source>
        <dbReference type="EMBL" id="CAF1405213.1"/>
    </source>
</evidence>
<feature type="repeat" description="TPR" evidence="3">
    <location>
        <begin position="643"/>
        <end position="676"/>
    </location>
</feature>
<dbReference type="InterPro" id="IPR011990">
    <property type="entry name" value="TPR-like_helical_dom_sf"/>
</dbReference>
<feature type="repeat" description="TPR" evidence="3">
    <location>
        <begin position="517"/>
        <end position="550"/>
    </location>
</feature>
<feature type="repeat" description="TPR" evidence="3">
    <location>
        <begin position="769"/>
        <end position="802"/>
    </location>
</feature>
<keyword evidence="1" id="KW-0677">Repeat</keyword>
<name>A0A815L4X4_9BILA</name>
<dbReference type="PROSITE" id="PS50005">
    <property type="entry name" value="TPR"/>
    <property type="match status" value="6"/>
</dbReference>
<dbReference type="PROSITE" id="PS50293">
    <property type="entry name" value="TPR_REGION"/>
    <property type="match status" value="1"/>
</dbReference>
<organism evidence="4 5">
    <name type="scientific">Rotaria sordida</name>
    <dbReference type="NCBI Taxonomy" id="392033"/>
    <lineage>
        <taxon>Eukaryota</taxon>
        <taxon>Metazoa</taxon>
        <taxon>Spiralia</taxon>
        <taxon>Gnathifera</taxon>
        <taxon>Rotifera</taxon>
        <taxon>Eurotatoria</taxon>
        <taxon>Bdelloidea</taxon>
        <taxon>Philodinida</taxon>
        <taxon>Philodinidae</taxon>
        <taxon>Rotaria</taxon>
    </lineage>
</organism>
<dbReference type="EMBL" id="CAJNOT010003896">
    <property type="protein sequence ID" value="CAF1405213.1"/>
    <property type="molecule type" value="Genomic_DNA"/>
</dbReference>
<dbReference type="Proteomes" id="UP000663864">
    <property type="component" value="Unassembled WGS sequence"/>
</dbReference>